<evidence type="ECO:0000256" key="11">
    <source>
        <dbReference type="SAM" id="Phobius"/>
    </source>
</evidence>
<dbReference type="InterPro" id="IPR004513">
    <property type="entry name" value="FtsX"/>
</dbReference>
<evidence type="ECO:0000256" key="3">
    <source>
        <dbReference type="ARBA" id="ARBA00021907"/>
    </source>
</evidence>
<sequence length="298" mass="34502">MRDIWTSIRRTPYQSFSAFLILFFTLFLTLILFVSLTFLYGTLNYLETKPQVTVYFQNKTPENQIFKVRDELMSSGKVLNIKYISKNDAFNIYKQLNKDNPLLLEMVSADILPPSLEIYAKKPIYLPEIAEYLKKQGDIDEVQYEKDIIDKLLVLTNTIRMSALIFFSYLILMSIVVLTTMILFKIALKESEITLLKLIGATNFYIRKPYVLESLFLGIAASTLSFSIFSFIVLYFNQFLQSYFKGITTLSVDIFNYQLTIWPLNYIFFTIVFVSISIFGAVIASVASYIATNKYLKV</sequence>
<organism evidence="14 15">
    <name type="scientific">Candidatus Roizmanbacteria bacterium GW2011_GWC2_34_23</name>
    <dbReference type="NCBI Taxonomy" id="1618484"/>
    <lineage>
        <taxon>Bacteria</taxon>
        <taxon>Candidatus Roizmaniibacteriota</taxon>
    </lineage>
</organism>
<gene>
    <name evidence="14" type="ORF">UR56_C0013G0011</name>
</gene>
<dbReference type="Pfam" id="PF02687">
    <property type="entry name" value="FtsX"/>
    <property type="match status" value="1"/>
</dbReference>
<evidence type="ECO:0000313" key="14">
    <source>
        <dbReference type="EMBL" id="KKP61431.1"/>
    </source>
</evidence>
<evidence type="ECO:0000256" key="6">
    <source>
        <dbReference type="ARBA" id="ARBA00022692"/>
    </source>
</evidence>
<comment type="similarity">
    <text evidence="2 10">Belongs to the ABC-4 integral membrane protein family. FtsX subfamily.</text>
</comment>
<feature type="transmembrane region" description="Helical" evidence="11">
    <location>
        <begin position="215"/>
        <end position="236"/>
    </location>
</feature>
<dbReference type="GO" id="GO:0005886">
    <property type="term" value="C:plasma membrane"/>
    <property type="evidence" value="ECO:0007669"/>
    <property type="project" value="UniProtKB-SubCell"/>
</dbReference>
<dbReference type="InterPro" id="IPR040690">
    <property type="entry name" value="FtsX_ECD"/>
</dbReference>
<proteinExistence type="inferred from homology"/>
<keyword evidence="4 10" id="KW-1003">Cell membrane</keyword>
<evidence type="ECO:0000259" key="13">
    <source>
        <dbReference type="Pfam" id="PF18075"/>
    </source>
</evidence>
<dbReference type="STRING" id="1618484.UR56_C0013G0011"/>
<comment type="caution">
    <text evidence="14">The sequence shown here is derived from an EMBL/GenBank/DDBJ whole genome shotgun (WGS) entry which is preliminary data.</text>
</comment>
<dbReference type="InterPro" id="IPR003838">
    <property type="entry name" value="ABC3_permease_C"/>
</dbReference>
<feature type="transmembrane region" description="Helical" evidence="11">
    <location>
        <begin position="163"/>
        <end position="188"/>
    </location>
</feature>
<evidence type="ECO:0000256" key="5">
    <source>
        <dbReference type="ARBA" id="ARBA00022618"/>
    </source>
</evidence>
<comment type="subcellular location">
    <subcellularLocation>
        <location evidence="1">Cell membrane</location>
        <topology evidence="1">Multi-pass membrane protein</topology>
    </subcellularLocation>
</comment>
<keyword evidence="5 10" id="KW-0132">Cell division</keyword>
<evidence type="ECO:0000256" key="1">
    <source>
        <dbReference type="ARBA" id="ARBA00004651"/>
    </source>
</evidence>
<evidence type="ECO:0000256" key="8">
    <source>
        <dbReference type="ARBA" id="ARBA00023136"/>
    </source>
</evidence>
<evidence type="ECO:0000256" key="4">
    <source>
        <dbReference type="ARBA" id="ARBA00022475"/>
    </source>
</evidence>
<name>A0A0G0BCU5_9BACT</name>
<keyword evidence="8 10" id="KW-0472">Membrane</keyword>
<reference evidence="14 15" key="1">
    <citation type="journal article" date="2015" name="Nature">
        <title>rRNA introns, odd ribosomes, and small enigmatic genomes across a large radiation of phyla.</title>
        <authorList>
            <person name="Brown C.T."/>
            <person name="Hug L.A."/>
            <person name="Thomas B.C."/>
            <person name="Sharon I."/>
            <person name="Castelle C.J."/>
            <person name="Singh A."/>
            <person name="Wilkins M.J."/>
            <person name="Williams K.H."/>
            <person name="Banfield J.F."/>
        </authorList>
    </citation>
    <scope>NUCLEOTIDE SEQUENCE [LARGE SCALE GENOMIC DNA]</scope>
</reference>
<protein>
    <recommendedName>
        <fullName evidence="3 10">Cell division protein FtsX</fullName>
    </recommendedName>
</protein>
<feature type="domain" description="ABC3 transporter permease C-terminal" evidence="12">
    <location>
        <begin position="165"/>
        <end position="297"/>
    </location>
</feature>
<dbReference type="PANTHER" id="PTHR47755:SF1">
    <property type="entry name" value="CELL DIVISION PROTEIN FTSX"/>
    <property type="match status" value="1"/>
</dbReference>
<dbReference type="Gene3D" id="3.30.70.3040">
    <property type="match status" value="1"/>
</dbReference>
<evidence type="ECO:0000259" key="12">
    <source>
        <dbReference type="Pfam" id="PF02687"/>
    </source>
</evidence>
<accession>A0A0G0BCU5</accession>
<keyword evidence="9 10" id="KW-0131">Cell cycle</keyword>
<dbReference type="EMBL" id="LBPR01000013">
    <property type="protein sequence ID" value="KKP61431.1"/>
    <property type="molecule type" value="Genomic_DNA"/>
</dbReference>
<dbReference type="Pfam" id="PF18075">
    <property type="entry name" value="FtsX_ECD"/>
    <property type="match status" value="1"/>
</dbReference>
<feature type="transmembrane region" description="Helical" evidence="11">
    <location>
        <begin position="20"/>
        <end position="40"/>
    </location>
</feature>
<evidence type="ECO:0000256" key="9">
    <source>
        <dbReference type="ARBA" id="ARBA00023306"/>
    </source>
</evidence>
<keyword evidence="6 11" id="KW-0812">Transmembrane</keyword>
<evidence type="ECO:0000256" key="10">
    <source>
        <dbReference type="PIRNR" id="PIRNR003097"/>
    </source>
</evidence>
<evidence type="ECO:0000256" key="7">
    <source>
        <dbReference type="ARBA" id="ARBA00022989"/>
    </source>
</evidence>
<evidence type="ECO:0000256" key="2">
    <source>
        <dbReference type="ARBA" id="ARBA00007379"/>
    </source>
</evidence>
<dbReference type="PANTHER" id="PTHR47755">
    <property type="entry name" value="CELL DIVISION PROTEIN FTSX"/>
    <property type="match status" value="1"/>
</dbReference>
<dbReference type="PIRSF" id="PIRSF003097">
    <property type="entry name" value="FtsX"/>
    <property type="match status" value="1"/>
</dbReference>
<dbReference type="AlphaFoldDB" id="A0A0G0BCU5"/>
<keyword evidence="7 11" id="KW-1133">Transmembrane helix</keyword>
<feature type="domain" description="FtsX extracellular" evidence="13">
    <location>
        <begin position="51"/>
        <end position="142"/>
    </location>
</feature>
<evidence type="ECO:0000313" key="15">
    <source>
        <dbReference type="Proteomes" id="UP000034004"/>
    </source>
</evidence>
<dbReference type="GO" id="GO:0051301">
    <property type="term" value="P:cell division"/>
    <property type="evidence" value="ECO:0007669"/>
    <property type="project" value="UniProtKB-KW"/>
</dbReference>
<dbReference type="Proteomes" id="UP000034004">
    <property type="component" value="Unassembled WGS sequence"/>
</dbReference>
<feature type="transmembrane region" description="Helical" evidence="11">
    <location>
        <begin position="266"/>
        <end position="291"/>
    </location>
</feature>